<evidence type="ECO:0000256" key="1">
    <source>
        <dbReference type="ARBA" id="ARBA00022729"/>
    </source>
</evidence>
<feature type="signal peptide" evidence="3">
    <location>
        <begin position="1"/>
        <end position="21"/>
    </location>
</feature>
<feature type="region of interest" description="Disordered" evidence="2">
    <location>
        <begin position="268"/>
        <end position="332"/>
    </location>
</feature>
<protein>
    <submittedName>
        <fullName evidence="5">DUF4352 domain-containing protein</fullName>
    </submittedName>
</protein>
<name>A0ABU3IDR3_STAHA</name>
<comment type="caution">
    <text evidence="5">The sequence shown here is derived from an EMBL/GenBank/DDBJ whole genome shotgun (WGS) entry which is preliminary data.</text>
</comment>
<feature type="chain" id="PRO_5047022650" evidence="3">
    <location>
        <begin position="22"/>
        <end position="332"/>
    </location>
</feature>
<dbReference type="Proteomes" id="UP001269271">
    <property type="component" value="Unassembled WGS sequence"/>
</dbReference>
<feature type="compositionally biased region" description="Basic and acidic residues" evidence="2">
    <location>
        <begin position="268"/>
        <end position="280"/>
    </location>
</feature>
<gene>
    <name evidence="5" type="ORF">RO950_01515</name>
</gene>
<feature type="region of interest" description="Disordered" evidence="2">
    <location>
        <begin position="174"/>
        <end position="212"/>
    </location>
</feature>
<proteinExistence type="predicted"/>
<feature type="domain" description="DUF4352" evidence="4">
    <location>
        <begin position="45"/>
        <end position="159"/>
    </location>
</feature>
<evidence type="ECO:0000313" key="5">
    <source>
        <dbReference type="EMBL" id="MDT4285701.1"/>
    </source>
</evidence>
<dbReference type="EMBL" id="JAVSOO010000003">
    <property type="protein sequence ID" value="MDT4285701.1"/>
    <property type="molecule type" value="Genomic_DNA"/>
</dbReference>
<dbReference type="Pfam" id="PF11611">
    <property type="entry name" value="DUF4352"/>
    <property type="match status" value="1"/>
</dbReference>
<evidence type="ECO:0000256" key="3">
    <source>
        <dbReference type="SAM" id="SignalP"/>
    </source>
</evidence>
<dbReference type="InterPro" id="IPR029050">
    <property type="entry name" value="Immunoprotect_excell_Ig-like"/>
</dbReference>
<accession>A0ABU3IDR3</accession>
<feature type="compositionally biased region" description="Acidic residues" evidence="2">
    <location>
        <begin position="294"/>
        <end position="303"/>
    </location>
</feature>
<evidence type="ECO:0000259" key="4">
    <source>
        <dbReference type="Pfam" id="PF11611"/>
    </source>
</evidence>
<feature type="compositionally biased region" description="Acidic residues" evidence="2">
    <location>
        <begin position="318"/>
        <end position="332"/>
    </location>
</feature>
<sequence>MKRLFFISIIFLVFLGGCSFSDNKDKAEGEEANNKAKATDKMKKFKIGQVVDADGVDIKVVKAEFVDNYDEYSAPVNGKALRVYIKFRNNNDDQVLMDNTDFSMKVNNENYEEWYGSEDMHEGFSHQLNQHNTASGYITYDVPESDQYTLELDTVPNFNKVRAQWIINKSEIKNSNGTKDTSASSTTDVEDESDTTSSSKKENDDSDQADVGVTYPAYMYNALVDEYNSLTDGEKMNHVSKGVLEIEYDQLEARVEALYEKENAKAEKEYEKAMQDHEDQLAQEEYEQQQAEQAENEASESDDNSNGPGSDDPSLDSGTEDTEDTSSEDDAA</sequence>
<reference evidence="5 6" key="1">
    <citation type="submission" date="2023-08" db="EMBL/GenBank/DDBJ databases">
        <title>Genomic surveillance of Staphylococcus haemolyticus neonatal outbreak in southern France.</title>
        <authorList>
            <person name="Magnan C."/>
            <person name="Morsli M."/>
            <person name="Thiery B."/>
            <person name="Salipante F."/>
            <person name="Attar J."/>
            <person name="Massimo D.M."/>
            <person name="Ory J."/>
            <person name="Pantel A."/>
            <person name="Lavigne J.-P."/>
        </authorList>
    </citation>
    <scope>NUCLEOTIDE SEQUENCE [LARGE SCALE GENOMIC DNA]</scope>
    <source>
        <strain evidence="5 6">NSH026</strain>
    </source>
</reference>
<evidence type="ECO:0000313" key="6">
    <source>
        <dbReference type="Proteomes" id="UP001269271"/>
    </source>
</evidence>
<dbReference type="RefSeq" id="WP_037558369.1">
    <property type="nucleotide sequence ID" value="NZ_CAJCGF010000052.1"/>
</dbReference>
<keyword evidence="1 3" id="KW-0732">Signal</keyword>
<dbReference type="Gene3D" id="2.60.40.1240">
    <property type="match status" value="1"/>
</dbReference>
<dbReference type="PROSITE" id="PS51257">
    <property type="entry name" value="PROKAR_LIPOPROTEIN"/>
    <property type="match status" value="1"/>
</dbReference>
<dbReference type="InterPro" id="IPR029051">
    <property type="entry name" value="DUF4352"/>
</dbReference>
<evidence type="ECO:0000256" key="2">
    <source>
        <dbReference type="SAM" id="MobiDB-lite"/>
    </source>
</evidence>
<keyword evidence="6" id="KW-1185">Reference proteome</keyword>
<organism evidence="5 6">
    <name type="scientific">Staphylococcus haemolyticus</name>
    <dbReference type="NCBI Taxonomy" id="1283"/>
    <lineage>
        <taxon>Bacteria</taxon>
        <taxon>Bacillati</taxon>
        <taxon>Bacillota</taxon>
        <taxon>Bacilli</taxon>
        <taxon>Bacillales</taxon>
        <taxon>Staphylococcaceae</taxon>
        <taxon>Staphylococcus</taxon>
    </lineage>
</organism>